<proteinExistence type="predicted"/>
<organism evidence="1 2">
    <name type="scientific">Portunus trituberculatus</name>
    <name type="common">Swimming crab</name>
    <name type="synonym">Neptunus trituberculatus</name>
    <dbReference type="NCBI Taxonomy" id="210409"/>
    <lineage>
        <taxon>Eukaryota</taxon>
        <taxon>Metazoa</taxon>
        <taxon>Ecdysozoa</taxon>
        <taxon>Arthropoda</taxon>
        <taxon>Crustacea</taxon>
        <taxon>Multicrustacea</taxon>
        <taxon>Malacostraca</taxon>
        <taxon>Eumalacostraca</taxon>
        <taxon>Eucarida</taxon>
        <taxon>Decapoda</taxon>
        <taxon>Pleocyemata</taxon>
        <taxon>Brachyura</taxon>
        <taxon>Eubrachyura</taxon>
        <taxon>Portunoidea</taxon>
        <taxon>Portunidae</taxon>
        <taxon>Portuninae</taxon>
        <taxon>Portunus</taxon>
    </lineage>
</organism>
<evidence type="ECO:0000313" key="1">
    <source>
        <dbReference type="EMBL" id="MPC59602.1"/>
    </source>
</evidence>
<protein>
    <submittedName>
        <fullName evidence="1">Uncharacterized protein</fullName>
    </submittedName>
</protein>
<dbReference type="Proteomes" id="UP000324222">
    <property type="component" value="Unassembled WGS sequence"/>
</dbReference>
<accession>A0A5B7GKU4</accession>
<evidence type="ECO:0000313" key="2">
    <source>
        <dbReference type="Proteomes" id="UP000324222"/>
    </source>
</evidence>
<comment type="caution">
    <text evidence="1">The sequence shown here is derived from an EMBL/GenBank/DDBJ whole genome shotgun (WGS) entry which is preliminary data.</text>
</comment>
<dbReference type="AlphaFoldDB" id="A0A5B7GKU4"/>
<gene>
    <name evidence="1" type="ORF">E2C01_053626</name>
</gene>
<dbReference type="EMBL" id="VSRR010016702">
    <property type="protein sequence ID" value="MPC59602.1"/>
    <property type="molecule type" value="Genomic_DNA"/>
</dbReference>
<reference evidence="1 2" key="1">
    <citation type="submission" date="2019-05" db="EMBL/GenBank/DDBJ databases">
        <title>Another draft genome of Portunus trituberculatus and its Hox gene families provides insights of decapod evolution.</title>
        <authorList>
            <person name="Jeong J.-H."/>
            <person name="Song I."/>
            <person name="Kim S."/>
            <person name="Choi T."/>
            <person name="Kim D."/>
            <person name="Ryu S."/>
            <person name="Kim W."/>
        </authorList>
    </citation>
    <scope>NUCLEOTIDE SEQUENCE [LARGE SCALE GENOMIC DNA]</scope>
    <source>
        <tissue evidence="1">Muscle</tissue>
    </source>
</reference>
<keyword evidence="2" id="KW-1185">Reference proteome</keyword>
<sequence length="61" mass="6986">MMVSEGRGNPELVVNIEISRDGDLRERIEGLNVLYFGSYVVKEYTIFRGLREEIGSTDKFS</sequence>
<name>A0A5B7GKU4_PORTR</name>